<gene>
    <name evidence="2" type="ORF">GCM10010990_30360</name>
</gene>
<comment type="caution">
    <text evidence="2">The sequence shown here is derived from an EMBL/GenBank/DDBJ whole genome shotgun (WGS) entry which is preliminary data.</text>
</comment>
<keyword evidence="1" id="KW-0472">Membrane</keyword>
<dbReference type="AlphaFoldDB" id="A0A916Z7S6"/>
<protein>
    <submittedName>
        <fullName evidence="2">Uncharacterized protein</fullName>
    </submittedName>
</protein>
<accession>A0A916Z7S6</accession>
<keyword evidence="1" id="KW-1133">Transmembrane helix</keyword>
<sequence>MRQYWPVPTLRDFRAIAAALLFGAVSLAMLALAMAATGREGRTFTGEPQDVLKGDWYVGAFSSLGGVVWFACAAILTFALAFWPRHFKVLAAAAMLSWAMGIDDIFLLHDHVYPMIYLRQELVFLGYFGAAGGILLMCAHEMPPRTTIGTAATIGFWGLSAVLDQFFNFLDQSFEDGAKFVGICVWAATWIAQSYDSMRDRADPLPAPPA</sequence>
<evidence type="ECO:0000256" key="1">
    <source>
        <dbReference type="SAM" id="Phobius"/>
    </source>
</evidence>
<feature type="transmembrane region" description="Helical" evidence="1">
    <location>
        <begin position="89"/>
        <end position="109"/>
    </location>
</feature>
<dbReference type="EMBL" id="BMIP01000007">
    <property type="protein sequence ID" value="GGD78444.1"/>
    <property type="molecule type" value="Genomic_DNA"/>
</dbReference>
<feature type="transmembrane region" description="Helical" evidence="1">
    <location>
        <begin position="121"/>
        <end position="139"/>
    </location>
</feature>
<name>A0A916Z7S6_9SPHN</name>
<keyword evidence="1" id="KW-0812">Transmembrane</keyword>
<dbReference type="Proteomes" id="UP000612349">
    <property type="component" value="Unassembled WGS sequence"/>
</dbReference>
<reference evidence="2" key="1">
    <citation type="journal article" date="2014" name="Int. J. Syst. Evol. Microbiol.">
        <title>Complete genome sequence of Corynebacterium casei LMG S-19264T (=DSM 44701T), isolated from a smear-ripened cheese.</title>
        <authorList>
            <consortium name="US DOE Joint Genome Institute (JGI-PGF)"/>
            <person name="Walter F."/>
            <person name="Albersmeier A."/>
            <person name="Kalinowski J."/>
            <person name="Ruckert C."/>
        </authorList>
    </citation>
    <scope>NUCLEOTIDE SEQUENCE</scope>
    <source>
        <strain evidence="2">CGMCC 1.15360</strain>
    </source>
</reference>
<evidence type="ECO:0000313" key="2">
    <source>
        <dbReference type="EMBL" id="GGD78444.1"/>
    </source>
</evidence>
<reference evidence="2" key="2">
    <citation type="submission" date="2020-09" db="EMBL/GenBank/DDBJ databases">
        <authorList>
            <person name="Sun Q."/>
            <person name="Zhou Y."/>
        </authorList>
    </citation>
    <scope>NUCLEOTIDE SEQUENCE</scope>
    <source>
        <strain evidence="2">CGMCC 1.15360</strain>
    </source>
</reference>
<feature type="transmembrane region" description="Helical" evidence="1">
    <location>
        <begin position="59"/>
        <end position="82"/>
    </location>
</feature>
<dbReference type="RefSeq" id="WP_066768540.1">
    <property type="nucleotide sequence ID" value="NZ_BMIP01000007.1"/>
</dbReference>
<organism evidence="2 3">
    <name type="scientific">Croceicoccus mobilis</name>
    <dbReference type="NCBI Taxonomy" id="1703339"/>
    <lineage>
        <taxon>Bacteria</taxon>
        <taxon>Pseudomonadati</taxon>
        <taxon>Pseudomonadota</taxon>
        <taxon>Alphaproteobacteria</taxon>
        <taxon>Sphingomonadales</taxon>
        <taxon>Erythrobacteraceae</taxon>
        <taxon>Croceicoccus</taxon>
    </lineage>
</organism>
<proteinExistence type="predicted"/>
<evidence type="ECO:0000313" key="3">
    <source>
        <dbReference type="Proteomes" id="UP000612349"/>
    </source>
</evidence>
<keyword evidence="3" id="KW-1185">Reference proteome</keyword>